<evidence type="ECO:0000256" key="2">
    <source>
        <dbReference type="ARBA" id="ARBA00012417"/>
    </source>
</evidence>
<comment type="catalytic activity">
    <reaction evidence="8">
        <text>DNA(n) + a 2'-deoxyribonucleoside 5'-triphosphate = DNA(n+1) + diphosphate</text>
        <dbReference type="Rhea" id="RHEA:22508"/>
        <dbReference type="Rhea" id="RHEA-COMP:17339"/>
        <dbReference type="Rhea" id="RHEA-COMP:17340"/>
        <dbReference type="ChEBI" id="CHEBI:33019"/>
        <dbReference type="ChEBI" id="CHEBI:61560"/>
        <dbReference type="ChEBI" id="CHEBI:173112"/>
        <dbReference type="EC" id="2.7.7.7"/>
    </reaction>
</comment>
<dbReference type="AlphaFoldDB" id="A0A829ZCW5"/>
<evidence type="ECO:0000259" key="9">
    <source>
        <dbReference type="SMART" id="SM00382"/>
    </source>
</evidence>
<reference evidence="10 11" key="1">
    <citation type="journal article" date="2020" name="Microbiome">
        <title>Single-cell genomics of uncultured bacteria reveals dietary fiber responders in the mouse gut microbiota.</title>
        <authorList>
            <person name="Chijiiwa R."/>
            <person name="Hosokawa M."/>
            <person name="Kogawa M."/>
            <person name="Nishikawa Y."/>
            <person name="Ide K."/>
            <person name="Sakanashi C."/>
            <person name="Takahashi K."/>
            <person name="Takeyama H."/>
        </authorList>
    </citation>
    <scope>NUCLEOTIDE SEQUENCE [LARGE SCALE GENOMIC DNA]</scope>
    <source>
        <strain evidence="10">IMSAGC_017</strain>
    </source>
</reference>
<dbReference type="Proteomes" id="UP000490821">
    <property type="component" value="Unassembled WGS sequence"/>
</dbReference>
<dbReference type="EMBL" id="BLMI01000216">
    <property type="protein sequence ID" value="GFI41715.1"/>
    <property type="molecule type" value="Genomic_DNA"/>
</dbReference>
<dbReference type="InterPro" id="IPR004622">
    <property type="entry name" value="DNA_pol_HolB"/>
</dbReference>
<evidence type="ECO:0000256" key="1">
    <source>
        <dbReference type="ARBA" id="ARBA00006360"/>
    </source>
</evidence>
<dbReference type="GO" id="GO:0006261">
    <property type="term" value="P:DNA-templated DNA replication"/>
    <property type="evidence" value="ECO:0007669"/>
    <property type="project" value="TreeGrafter"/>
</dbReference>
<dbReference type="PRINTS" id="PR00300">
    <property type="entry name" value="CLPPROTEASEA"/>
</dbReference>
<dbReference type="CDD" id="cd00009">
    <property type="entry name" value="AAA"/>
    <property type="match status" value="1"/>
</dbReference>
<dbReference type="InterPro" id="IPR008921">
    <property type="entry name" value="DNA_pol3_clamp-load_cplx_C"/>
</dbReference>
<dbReference type="InterPro" id="IPR045085">
    <property type="entry name" value="HLD_clamp_pol_III_gamma_tau"/>
</dbReference>
<comment type="caution">
    <text evidence="10">The sequence shown here is derived from an EMBL/GenBank/DDBJ whole genome shotgun (WGS) entry which is preliminary data.</text>
</comment>
<evidence type="ECO:0000313" key="11">
    <source>
        <dbReference type="Proteomes" id="UP000490821"/>
    </source>
</evidence>
<dbReference type="NCBIfam" id="TIGR00678">
    <property type="entry name" value="holB"/>
    <property type="match status" value="1"/>
</dbReference>
<dbReference type="NCBIfam" id="TIGR02397">
    <property type="entry name" value="dnaX_nterm"/>
    <property type="match status" value="1"/>
</dbReference>
<dbReference type="PANTHER" id="PTHR11669:SF0">
    <property type="entry name" value="PROTEIN STICHEL-LIKE 2"/>
    <property type="match status" value="1"/>
</dbReference>
<dbReference type="RefSeq" id="WP_172472937.1">
    <property type="nucleotide sequence ID" value="NZ_BLMI01000216.1"/>
</dbReference>
<dbReference type="GO" id="GO:0009360">
    <property type="term" value="C:DNA polymerase III complex"/>
    <property type="evidence" value="ECO:0007669"/>
    <property type="project" value="InterPro"/>
</dbReference>
<organism evidence="10 11">
    <name type="scientific">Thomasclavelia cocleata</name>
    <dbReference type="NCBI Taxonomy" id="69824"/>
    <lineage>
        <taxon>Bacteria</taxon>
        <taxon>Bacillati</taxon>
        <taxon>Bacillota</taxon>
        <taxon>Erysipelotrichia</taxon>
        <taxon>Erysipelotrichales</taxon>
        <taxon>Coprobacillaceae</taxon>
        <taxon>Thomasclavelia</taxon>
    </lineage>
</organism>
<evidence type="ECO:0000256" key="7">
    <source>
        <dbReference type="ARBA" id="ARBA00022932"/>
    </source>
</evidence>
<keyword evidence="10" id="KW-0548">Nucleotidyltransferase</keyword>
<evidence type="ECO:0000256" key="8">
    <source>
        <dbReference type="ARBA" id="ARBA00049244"/>
    </source>
</evidence>
<keyword evidence="3" id="KW-0479">Metal-binding</keyword>
<keyword evidence="6" id="KW-0067">ATP-binding</keyword>
<name>A0A829ZCW5_9FIRM</name>
<dbReference type="NCBIfam" id="NF004046">
    <property type="entry name" value="PRK05563.1"/>
    <property type="match status" value="1"/>
</dbReference>
<dbReference type="GO" id="GO:0008408">
    <property type="term" value="F:3'-5' exonuclease activity"/>
    <property type="evidence" value="ECO:0007669"/>
    <property type="project" value="InterPro"/>
</dbReference>
<keyword evidence="7" id="KW-0239">DNA-directed DNA polymerase</keyword>
<dbReference type="Pfam" id="PF13177">
    <property type="entry name" value="DNA_pol3_delta2"/>
    <property type="match status" value="1"/>
</dbReference>
<dbReference type="InterPro" id="IPR050238">
    <property type="entry name" value="DNA_Rep/Repair_Clamp_Loader"/>
</dbReference>
<feature type="domain" description="AAA+ ATPase" evidence="9">
    <location>
        <begin position="37"/>
        <end position="177"/>
    </location>
</feature>
<dbReference type="Gene3D" id="1.20.272.10">
    <property type="match status" value="1"/>
</dbReference>
<evidence type="ECO:0000256" key="6">
    <source>
        <dbReference type="ARBA" id="ARBA00022840"/>
    </source>
</evidence>
<dbReference type="GO" id="GO:0003887">
    <property type="term" value="F:DNA-directed DNA polymerase activity"/>
    <property type="evidence" value="ECO:0007669"/>
    <property type="project" value="UniProtKB-KW"/>
</dbReference>
<sequence>MSYKALYRSYRPQTFKEVAGQEHVVTTLQNAIKENRISHAYLFAGPRGTGKTTVAKLLAKALNCTGEYPPCDTCSNCKAISVGEHPDVIEIDAASNNGVDEVRDLIDKVKYAPINGKYKVYIIDEVHMMSTGAFNALLKTLEEPPAHIVFVLATTEPHKILPTIISRCQRFDFKKVEDTDIVSRLEHVLKSENKDYQLPALELIAKLAEGGMRDALSILEQCLAYNNVLSVDSVNMVYGLLSMDSKILFIKKILSKDLKGVLESLEYMLSTSIDIKRLTYDLIDVLKDIIIYKNTEDINILFVLSKKDIDNLAPYILVEEAFEIIDILIDASSHYSLSLDANTYFELAMLKICNKVKGENKSDIETEIIVDTINKVNHINELEKDSEIVEKKNLDEVDQTKCEIEEVTEGTIESVIKNNESETNTLDNTISTNKKEEKLKTNIEILFDDILNILVQADRKILNEIKEKWPVIARYRFNLNTAKYASMLCDGIPVAAAKGGIIIAFEHQPNVNEINDTENYYQLKNFLQEILGYSYDFIAVKNSEWPNMRNRYIEMNRSKTLPQAQPIVLHHIGVFQSNNEELNEAQTLALELFGEIVEFEE</sequence>
<dbReference type="GO" id="GO:0003677">
    <property type="term" value="F:DNA binding"/>
    <property type="evidence" value="ECO:0007669"/>
    <property type="project" value="InterPro"/>
</dbReference>
<evidence type="ECO:0000256" key="5">
    <source>
        <dbReference type="ARBA" id="ARBA00022833"/>
    </source>
</evidence>
<dbReference type="FunFam" id="3.40.50.300:FF:000014">
    <property type="entry name" value="DNA polymerase III subunit gamma/tau"/>
    <property type="match status" value="1"/>
</dbReference>
<dbReference type="Gene3D" id="3.40.50.300">
    <property type="entry name" value="P-loop containing nucleotide triphosphate hydrolases"/>
    <property type="match status" value="1"/>
</dbReference>
<comment type="similarity">
    <text evidence="1">Belongs to the DnaX/STICHEL family.</text>
</comment>
<protein>
    <recommendedName>
        <fullName evidence="2">DNA-directed DNA polymerase</fullName>
        <ecNumber evidence="2">2.7.7.7</ecNumber>
    </recommendedName>
</protein>
<dbReference type="SUPFAM" id="SSF48019">
    <property type="entry name" value="post-AAA+ oligomerization domain-like"/>
    <property type="match status" value="1"/>
</dbReference>
<dbReference type="SMART" id="SM00382">
    <property type="entry name" value="AAA"/>
    <property type="match status" value="1"/>
</dbReference>
<dbReference type="PANTHER" id="PTHR11669">
    <property type="entry name" value="REPLICATION FACTOR C / DNA POLYMERASE III GAMMA-TAU SUBUNIT"/>
    <property type="match status" value="1"/>
</dbReference>
<dbReference type="Gene3D" id="1.10.8.60">
    <property type="match status" value="1"/>
</dbReference>
<keyword evidence="4" id="KW-0547">Nucleotide-binding</keyword>
<accession>A0A829ZCW5</accession>
<dbReference type="InterPro" id="IPR003593">
    <property type="entry name" value="AAA+_ATPase"/>
</dbReference>
<dbReference type="GO" id="GO:0046872">
    <property type="term" value="F:metal ion binding"/>
    <property type="evidence" value="ECO:0007669"/>
    <property type="project" value="UniProtKB-KW"/>
</dbReference>
<dbReference type="SUPFAM" id="SSF52540">
    <property type="entry name" value="P-loop containing nucleoside triphosphate hydrolases"/>
    <property type="match status" value="1"/>
</dbReference>
<dbReference type="EC" id="2.7.7.7" evidence="2"/>
<dbReference type="InterPro" id="IPR012763">
    <property type="entry name" value="DNA_pol_III_sug/sutau_N"/>
</dbReference>
<evidence type="ECO:0000313" key="10">
    <source>
        <dbReference type="EMBL" id="GFI41715.1"/>
    </source>
</evidence>
<gene>
    <name evidence="10" type="primary">dnaX_2</name>
    <name evidence="10" type="ORF">IMSAGC017_01760</name>
</gene>
<dbReference type="Pfam" id="PF22608">
    <property type="entry name" value="DNAX_ATPase_lid"/>
    <property type="match status" value="1"/>
</dbReference>
<dbReference type="InterPro" id="IPR027417">
    <property type="entry name" value="P-loop_NTPase"/>
</dbReference>
<keyword evidence="5" id="KW-0862">Zinc</keyword>
<dbReference type="GO" id="GO:0005524">
    <property type="term" value="F:ATP binding"/>
    <property type="evidence" value="ECO:0007669"/>
    <property type="project" value="UniProtKB-KW"/>
</dbReference>
<proteinExistence type="inferred from homology"/>
<dbReference type="CDD" id="cd18137">
    <property type="entry name" value="HLD_clamp_pol_III_gamma_tau"/>
    <property type="match status" value="1"/>
</dbReference>
<evidence type="ECO:0000256" key="3">
    <source>
        <dbReference type="ARBA" id="ARBA00022723"/>
    </source>
</evidence>
<dbReference type="InterPro" id="IPR001270">
    <property type="entry name" value="ClpA/B"/>
</dbReference>
<evidence type="ECO:0000256" key="4">
    <source>
        <dbReference type="ARBA" id="ARBA00022741"/>
    </source>
</evidence>
<keyword evidence="10" id="KW-0808">Transferase</keyword>